<dbReference type="InterPro" id="IPR006574">
    <property type="entry name" value="PRY"/>
</dbReference>
<dbReference type="CDD" id="cd19769">
    <property type="entry name" value="Bbox2_TRIM16-like"/>
    <property type="match status" value="1"/>
</dbReference>
<dbReference type="InterPro" id="IPR003877">
    <property type="entry name" value="SPRY_dom"/>
</dbReference>
<proteinExistence type="predicted"/>
<feature type="domain" description="RING-type" evidence="8">
    <location>
        <begin position="81"/>
        <end position="124"/>
    </location>
</feature>
<evidence type="ECO:0000256" key="4">
    <source>
        <dbReference type="ARBA" id="ARBA00022833"/>
    </source>
</evidence>
<keyword evidence="3 6" id="KW-0863">Zinc-finger</keyword>
<dbReference type="InterPro" id="IPR058030">
    <property type="entry name" value="TRIM8/14/16/25/29/45/65_CC"/>
</dbReference>
<dbReference type="GO" id="GO:0005737">
    <property type="term" value="C:cytoplasm"/>
    <property type="evidence" value="ECO:0007669"/>
    <property type="project" value="UniProtKB-ARBA"/>
</dbReference>
<dbReference type="GO" id="GO:0045087">
    <property type="term" value="P:innate immune response"/>
    <property type="evidence" value="ECO:0007669"/>
    <property type="project" value="UniProtKB-KW"/>
</dbReference>
<gene>
    <name evidence="11" type="primary">LOC109051028</name>
</gene>
<dbReference type="Pfam" id="PF00622">
    <property type="entry name" value="SPRY"/>
    <property type="match status" value="1"/>
</dbReference>
<dbReference type="InterPro" id="IPR013320">
    <property type="entry name" value="ConA-like_dom_sf"/>
</dbReference>
<evidence type="ECO:0000256" key="5">
    <source>
        <dbReference type="ARBA" id="ARBA00022859"/>
    </source>
</evidence>
<dbReference type="Ensembl" id="ENSCCRT00010040811.1">
    <property type="protein sequence ID" value="ENSCCRP00010037181.1"/>
    <property type="gene ID" value="ENSCCRG00010015846.1"/>
</dbReference>
<dbReference type="PANTHER" id="PTHR25465:SF5">
    <property type="entry name" value="E3 UBIQUITIN_ISG15 LIGASE TRIM25-RELATED"/>
    <property type="match status" value="1"/>
</dbReference>
<evidence type="ECO:0000259" key="10">
    <source>
        <dbReference type="PROSITE" id="PS50188"/>
    </source>
</evidence>
<dbReference type="Pfam" id="PF00643">
    <property type="entry name" value="zf-B_box"/>
    <property type="match status" value="1"/>
</dbReference>
<dbReference type="PROSITE" id="PS50089">
    <property type="entry name" value="ZF_RING_2"/>
    <property type="match status" value="1"/>
</dbReference>
<keyword evidence="5" id="KW-0391">Immunity</keyword>
<evidence type="ECO:0000259" key="8">
    <source>
        <dbReference type="PROSITE" id="PS50089"/>
    </source>
</evidence>
<evidence type="ECO:0000256" key="1">
    <source>
        <dbReference type="ARBA" id="ARBA00022588"/>
    </source>
</evidence>
<dbReference type="SUPFAM" id="SSF57850">
    <property type="entry name" value="RING/U-box"/>
    <property type="match status" value="1"/>
</dbReference>
<dbReference type="PROSITE" id="PS50188">
    <property type="entry name" value="B302_SPRY"/>
    <property type="match status" value="1"/>
</dbReference>
<evidence type="ECO:0000313" key="11">
    <source>
        <dbReference type="Ensembl" id="ENSCCRP00010037181.1"/>
    </source>
</evidence>
<keyword evidence="1" id="KW-0399">Innate immunity</keyword>
<dbReference type="InterPro" id="IPR043136">
    <property type="entry name" value="B30.2/SPRY_sf"/>
</dbReference>
<keyword evidence="12" id="KW-1185">Reference proteome</keyword>
<dbReference type="SUPFAM" id="SSF49899">
    <property type="entry name" value="Concanavalin A-like lectins/glucanases"/>
    <property type="match status" value="1"/>
</dbReference>
<reference evidence="11" key="2">
    <citation type="submission" date="2025-09" db="UniProtKB">
        <authorList>
            <consortium name="Ensembl"/>
        </authorList>
    </citation>
    <scope>IDENTIFICATION</scope>
</reference>
<evidence type="ECO:0000259" key="9">
    <source>
        <dbReference type="PROSITE" id="PS50119"/>
    </source>
</evidence>
<evidence type="ECO:0000256" key="3">
    <source>
        <dbReference type="ARBA" id="ARBA00022771"/>
    </source>
</evidence>
<evidence type="ECO:0000256" key="2">
    <source>
        <dbReference type="ARBA" id="ARBA00022723"/>
    </source>
</evidence>
<dbReference type="Proteomes" id="UP000694427">
    <property type="component" value="Unplaced"/>
</dbReference>
<dbReference type="InterPro" id="IPR013083">
    <property type="entry name" value="Znf_RING/FYVE/PHD"/>
</dbReference>
<feature type="domain" description="B30.2/SPRY" evidence="10">
    <location>
        <begin position="431"/>
        <end position="630"/>
    </location>
</feature>
<dbReference type="PANTHER" id="PTHR25465">
    <property type="entry name" value="B-BOX DOMAIN CONTAINING"/>
    <property type="match status" value="1"/>
</dbReference>
<dbReference type="SMART" id="SM00336">
    <property type="entry name" value="BBOX"/>
    <property type="match status" value="1"/>
</dbReference>
<name>A0A8C1JT66_CYPCA</name>
<dbReference type="Pfam" id="PF13765">
    <property type="entry name" value="PRY"/>
    <property type="match status" value="1"/>
</dbReference>
<protein>
    <submittedName>
        <fullName evidence="11">FinTRIM family, member 9</fullName>
    </submittedName>
</protein>
<dbReference type="InterPro" id="IPR003879">
    <property type="entry name" value="Butyrophylin_SPRY"/>
</dbReference>
<dbReference type="AlphaFoldDB" id="A0A8C1JT66"/>
<keyword evidence="2" id="KW-0479">Metal-binding</keyword>
<feature type="coiled-coil region" evidence="7">
    <location>
        <begin position="263"/>
        <end position="304"/>
    </location>
</feature>
<dbReference type="PROSITE" id="PS00518">
    <property type="entry name" value="ZF_RING_1"/>
    <property type="match status" value="1"/>
</dbReference>
<dbReference type="Gene3D" id="4.10.830.40">
    <property type="match status" value="1"/>
</dbReference>
<dbReference type="PRINTS" id="PR01407">
    <property type="entry name" value="BUTYPHLNCDUF"/>
</dbReference>
<evidence type="ECO:0000256" key="7">
    <source>
        <dbReference type="SAM" id="Coils"/>
    </source>
</evidence>
<evidence type="ECO:0000313" key="12">
    <source>
        <dbReference type="Proteomes" id="UP000694427"/>
    </source>
</evidence>
<keyword evidence="7" id="KW-0175">Coiled coil</keyword>
<keyword evidence="4" id="KW-0862">Zinc</keyword>
<dbReference type="PROSITE" id="PS50119">
    <property type="entry name" value="ZF_BBOX"/>
    <property type="match status" value="1"/>
</dbReference>
<reference evidence="11" key="1">
    <citation type="submission" date="2025-08" db="UniProtKB">
        <authorList>
            <consortium name="Ensembl"/>
        </authorList>
    </citation>
    <scope>IDENTIFICATION</scope>
</reference>
<dbReference type="InterPro" id="IPR001841">
    <property type="entry name" value="Znf_RING"/>
</dbReference>
<dbReference type="InterPro" id="IPR000315">
    <property type="entry name" value="Znf_B-box"/>
</dbReference>
<dbReference type="GO" id="GO:0008270">
    <property type="term" value="F:zinc ion binding"/>
    <property type="evidence" value="ECO:0007669"/>
    <property type="project" value="UniProtKB-KW"/>
</dbReference>
<feature type="coiled-coil region" evidence="7">
    <location>
        <begin position="328"/>
        <end position="362"/>
    </location>
</feature>
<dbReference type="Pfam" id="PF25600">
    <property type="entry name" value="TRIM_CC"/>
    <property type="match status" value="1"/>
</dbReference>
<dbReference type="SUPFAM" id="SSF57845">
    <property type="entry name" value="B-box zinc-binding domain"/>
    <property type="match status" value="1"/>
</dbReference>
<dbReference type="SMART" id="SM00589">
    <property type="entry name" value="PRY"/>
    <property type="match status" value="1"/>
</dbReference>
<evidence type="ECO:0000256" key="6">
    <source>
        <dbReference type="PROSITE-ProRule" id="PRU00024"/>
    </source>
</evidence>
<dbReference type="InterPro" id="IPR027370">
    <property type="entry name" value="Znf-RING_euk"/>
</dbReference>
<dbReference type="InterPro" id="IPR001870">
    <property type="entry name" value="B30.2/SPRY"/>
</dbReference>
<accession>A0A8C1JT66</accession>
<dbReference type="Pfam" id="PF13445">
    <property type="entry name" value="zf-RING_UBOX"/>
    <property type="match status" value="1"/>
</dbReference>
<dbReference type="SMART" id="SM00449">
    <property type="entry name" value="SPRY"/>
    <property type="match status" value="1"/>
</dbReference>
<dbReference type="CDD" id="cd16040">
    <property type="entry name" value="SPRY_PRY_SNTX"/>
    <property type="match status" value="1"/>
</dbReference>
<dbReference type="InterPro" id="IPR051051">
    <property type="entry name" value="E3_ubiq-ligase_TRIM/RNF"/>
</dbReference>
<dbReference type="SMART" id="SM00184">
    <property type="entry name" value="RING"/>
    <property type="match status" value="1"/>
</dbReference>
<dbReference type="InterPro" id="IPR017907">
    <property type="entry name" value="Znf_RING_CS"/>
</dbReference>
<dbReference type="Gene3D" id="3.30.40.10">
    <property type="entry name" value="Zinc/RING finger domain, C3HC4 (zinc finger)"/>
    <property type="match status" value="1"/>
</dbReference>
<feature type="domain" description="B box-type" evidence="9">
    <location>
        <begin position="215"/>
        <end position="255"/>
    </location>
</feature>
<dbReference type="Gene3D" id="3.30.160.60">
    <property type="entry name" value="Classic Zinc Finger"/>
    <property type="match status" value="1"/>
</dbReference>
<sequence length="630" mass="72703">MSSTINIHNRFLIYNILQYMPSSGEFIDCHICMCLRTRKCFSSEKSKLNCCRTVAEVSLPVSVYSKMAESSVSLAQNQFNCSICLNKLTDPVTIPCGHSYCKSCITGCWDQDDQKGVYSCPQCRQTFTPRPVLGKNTMLVKVEDNPRKRKIQAAQLDHCYGELGDVECDVCTGSKNKAIKSCLVCLNSYCQTHFERHEEFHPGKRHKVTNATKRLQEMICPQHDKLLEIFCRTDQHCICYLCMLDEHKNHDHVSAAAERTEKQTQLEEMQRKFQQRIQEREKELEELRETVDNYKRSAQTAVEDSERIFTELIHSIERSRSEVTRLIRDQEKAAVSRAEVLLEQLKKEIEDLKRRDAEVDKLSHTDLHIHFLQSFQSLSVPPGSTDSPTITYSSHCTFDDVEKSVSHLREKLEHFCREEIQNIHNKAKYIEIIPIPECKTRDEFLQYFLQFTVDSNSVHKNLHLSKGDREITYTDTDQPYPDHPDRFDTLQQVLCRESVCGRSYWEVEWSGEVEISVSYKSISRKRCGDDNVYNHDGYDKSDFGLNDKSWCLFCSDSSCSFWHNNTETKLPEVSSSSRIGVYVDHGAGTLSFYSVSDTMTHIHRVQTTFTQPLYPGFGVYSVSAVKLVSK</sequence>
<organism evidence="11 12">
    <name type="scientific">Cyprinus carpio</name>
    <name type="common">Common carp</name>
    <dbReference type="NCBI Taxonomy" id="7962"/>
    <lineage>
        <taxon>Eukaryota</taxon>
        <taxon>Metazoa</taxon>
        <taxon>Chordata</taxon>
        <taxon>Craniata</taxon>
        <taxon>Vertebrata</taxon>
        <taxon>Euteleostomi</taxon>
        <taxon>Actinopterygii</taxon>
        <taxon>Neopterygii</taxon>
        <taxon>Teleostei</taxon>
        <taxon>Ostariophysi</taxon>
        <taxon>Cypriniformes</taxon>
        <taxon>Cyprinidae</taxon>
        <taxon>Cyprininae</taxon>
        <taxon>Cyprinus</taxon>
    </lineage>
</organism>
<dbReference type="Gene3D" id="2.60.120.920">
    <property type="match status" value="1"/>
</dbReference>